<accession>A0ABR4DEN6</accession>
<dbReference type="RefSeq" id="XP_070866761.1">
    <property type="nucleotide sequence ID" value="XM_071009199.1"/>
</dbReference>
<proteinExistence type="predicted"/>
<gene>
    <name evidence="1" type="ORF">VTJ83DRAFT_2880</name>
</gene>
<evidence type="ECO:0000313" key="2">
    <source>
        <dbReference type="Proteomes" id="UP001600064"/>
    </source>
</evidence>
<dbReference type="Pfam" id="PF20180">
    <property type="entry name" value="UQCC2_CBP6"/>
    <property type="match status" value="1"/>
</dbReference>
<protein>
    <submittedName>
        <fullName evidence="1">Uncharacterized protein</fullName>
    </submittedName>
</protein>
<dbReference type="EMBL" id="JAZGUE010000003">
    <property type="protein sequence ID" value="KAL2268034.1"/>
    <property type="molecule type" value="Genomic_DNA"/>
</dbReference>
<dbReference type="PANTHER" id="PTHR28250">
    <property type="entry name" value="CYTOCHROME B PRE-MRNA-PROCESSING PROTEIN 6"/>
    <property type="match status" value="1"/>
</dbReference>
<keyword evidence="2" id="KW-1185">Reference proteome</keyword>
<evidence type="ECO:0000313" key="1">
    <source>
        <dbReference type="EMBL" id="KAL2268034.1"/>
    </source>
</evidence>
<dbReference type="GeneID" id="98123843"/>
<dbReference type="PANTHER" id="PTHR28250:SF1">
    <property type="entry name" value="CYTOCHROME B PRE-MRNA-PROCESSING PROTEIN 6"/>
    <property type="match status" value="1"/>
</dbReference>
<reference evidence="1 2" key="1">
    <citation type="journal article" date="2024" name="Commun. Biol.">
        <title>Comparative genomic analysis of thermophilic fungi reveals convergent evolutionary adaptations and gene losses.</title>
        <authorList>
            <person name="Steindorff A.S."/>
            <person name="Aguilar-Pontes M.V."/>
            <person name="Robinson A.J."/>
            <person name="Andreopoulos B."/>
            <person name="LaButti K."/>
            <person name="Kuo A."/>
            <person name="Mondo S."/>
            <person name="Riley R."/>
            <person name="Otillar R."/>
            <person name="Haridas S."/>
            <person name="Lipzen A."/>
            <person name="Grimwood J."/>
            <person name="Schmutz J."/>
            <person name="Clum A."/>
            <person name="Reid I.D."/>
            <person name="Moisan M.C."/>
            <person name="Butler G."/>
            <person name="Nguyen T.T.M."/>
            <person name="Dewar K."/>
            <person name="Conant G."/>
            <person name="Drula E."/>
            <person name="Henrissat B."/>
            <person name="Hansel C."/>
            <person name="Singer S."/>
            <person name="Hutchinson M.I."/>
            <person name="de Vries R.P."/>
            <person name="Natvig D.O."/>
            <person name="Powell A.J."/>
            <person name="Tsang A."/>
            <person name="Grigoriev I.V."/>
        </authorList>
    </citation>
    <scope>NUCLEOTIDE SEQUENCE [LARGE SCALE GENOMIC DNA]</scope>
    <source>
        <strain evidence="1 2">ATCC 22073</strain>
    </source>
</reference>
<sequence length="111" mass="12858">MSATRSAAAASHLKTALARWPQAILRPDCQLRDVLFKRLEQQGKAELKEVNALYSLLEDRYKNKYKPPAKFLEPKSNPTYYKDLLRELEEAPKRSWLGRIAKRLSGMIRLT</sequence>
<name>A0ABR4DEN6_9PEZI</name>
<dbReference type="InterPro" id="IPR037653">
    <property type="entry name" value="Cbp6"/>
</dbReference>
<organism evidence="1 2">
    <name type="scientific">Remersonia thermophila</name>
    <dbReference type="NCBI Taxonomy" id="72144"/>
    <lineage>
        <taxon>Eukaryota</taxon>
        <taxon>Fungi</taxon>
        <taxon>Dikarya</taxon>
        <taxon>Ascomycota</taxon>
        <taxon>Pezizomycotina</taxon>
        <taxon>Sordariomycetes</taxon>
        <taxon>Sordariomycetidae</taxon>
        <taxon>Sordariales</taxon>
        <taxon>Sordariales incertae sedis</taxon>
        <taxon>Remersonia</taxon>
    </lineage>
</organism>
<dbReference type="Proteomes" id="UP001600064">
    <property type="component" value="Unassembled WGS sequence"/>
</dbReference>
<comment type="caution">
    <text evidence="1">The sequence shown here is derived from an EMBL/GenBank/DDBJ whole genome shotgun (WGS) entry which is preliminary data.</text>
</comment>